<evidence type="ECO:0000313" key="2">
    <source>
        <dbReference type="Proteomes" id="UP001500902"/>
    </source>
</evidence>
<dbReference type="RefSeq" id="WP_344877455.1">
    <property type="nucleotide sequence ID" value="NZ_BAAAZP010000057.1"/>
</dbReference>
<keyword evidence="2" id="KW-1185">Reference proteome</keyword>
<dbReference type="Proteomes" id="UP001500902">
    <property type="component" value="Unassembled WGS sequence"/>
</dbReference>
<reference evidence="2" key="1">
    <citation type="journal article" date="2019" name="Int. J. Syst. Evol. Microbiol.">
        <title>The Global Catalogue of Microorganisms (GCM) 10K type strain sequencing project: providing services to taxonomists for standard genome sequencing and annotation.</title>
        <authorList>
            <consortium name="The Broad Institute Genomics Platform"/>
            <consortium name="The Broad Institute Genome Sequencing Center for Infectious Disease"/>
            <person name="Wu L."/>
            <person name="Ma J."/>
        </authorList>
    </citation>
    <scope>NUCLEOTIDE SEQUENCE [LARGE SCALE GENOMIC DNA]</scope>
    <source>
        <strain evidence="2">JCM 16904</strain>
    </source>
</reference>
<organism evidence="1 2">
    <name type="scientific">Nonomuraea antimicrobica</name>
    <dbReference type="NCBI Taxonomy" id="561173"/>
    <lineage>
        <taxon>Bacteria</taxon>
        <taxon>Bacillati</taxon>
        <taxon>Actinomycetota</taxon>
        <taxon>Actinomycetes</taxon>
        <taxon>Streptosporangiales</taxon>
        <taxon>Streptosporangiaceae</taxon>
        <taxon>Nonomuraea</taxon>
    </lineage>
</organism>
<dbReference type="EMBL" id="BAAAZP010000057">
    <property type="protein sequence ID" value="GAA3664643.1"/>
    <property type="molecule type" value="Genomic_DNA"/>
</dbReference>
<protein>
    <submittedName>
        <fullName evidence="1">Uncharacterized protein</fullName>
    </submittedName>
</protein>
<accession>A0ABP7BLS8</accession>
<name>A0ABP7BLS8_9ACTN</name>
<evidence type="ECO:0000313" key="1">
    <source>
        <dbReference type="EMBL" id="GAA3664643.1"/>
    </source>
</evidence>
<proteinExistence type="predicted"/>
<gene>
    <name evidence="1" type="ORF">GCM10022224_030960</name>
</gene>
<sequence>MIESPPFELLDGLLGRRTDDPGLIELHRTYPLEPLPAFTDREDISPTGSDAHGFELTYQATARVPGCYPSVRVRGRGPLLGYLTKVWIKEDYHLPMGDGLSTALPEPEARTRALHSSVQEYGNIVHILRRDERSTLEARYHDDGRFIWFLLTLNERDEDDPELLKSADAVLVASPAREYPSWPEPSADEPFPAALRALHDHQDAHGFGEIDFETHDHFTFGGPHAWTGNPAAEREFRVFGQNGSGGLAAFWLVHQGRSIEEQPVVFLESEGAMGPVAPDLCDLLYLLAGGIGPYEAITFGSSYWDADPQPAIARIAEDHFGWREARTPQEIIDDADSEYSDLMDRVDALSMY</sequence>
<comment type="caution">
    <text evidence="1">The sequence shown here is derived from an EMBL/GenBank/DDBJ whole genome shotgun (WGS) entry which is preliminary data.</text>
</comment>